<accession>A0A178LPU6</accession>
<evidence type="ECO:0000313" key="1">
    <source>
        <dbReference type="EMBL" id="OAN34587.1"/>
    </source>
</evidence>
<organism evidence="1 2">
    <name type="scientific">Mycolicibacterium iranicum</name>
    <name type="common">Mycobacterium iranicum</name>
    <dbReference type="NCBI Taxonomy" id="912594"/>
    <lineage>
        <taxon>Bacteria</taxon>
        <taxon>Bacillati</taxon>
        <taxon>Actinomycetota</taxon>
        <taxon>Actinomycetes</taxon>
        <taxon>Mycobacteriales</taxon>
        <taxon>Mycobacteriaceae</taxon>
        <taxon>Mycolicibacterium</taxon>
    </lineage>
</organism>
<dbReference type="Proteomes" id="UP000078396">
    <property type="component" value="Unassembled WGS sequence"/>
</dbReference>
<comment type="caution">
    <text evidence="1">The sequence shown here is derived from an EMBL/GenBank/DDBJ whole genome shotgun (WGS) entry which is preliminary data.</text>
</comment>
<name>A0A178LPU6_MYCIR</name>
<evidence type="ECO:0000313" key="2">
    <source>
        <dbReference type="Proteomes" id="UP000078396"/>
    </source>
</evidence>
<sequence length="75" mass="8673">MNVVLIVTIGSYRRIMGACAALLRTVLRRGGRDDRRDAAMRYRKLTRRIRRYNAAADRYAARRRTRTTDGLTGTE</sequence>
<reference evidence="1 2" key="1">
    <citation type="submission" date="2016-04" db="EMBL/GenBank/DDBJ databases">
        <title>Draft Genome Sequences of Staphylococcus capitis Strain H36, S. capitis Strain H65, S. cohnii Strain H62, S. hominis Strain H69, Mycobacterium iranicum Strain H39, Plantibacter sp. Strain H53, Pseudomonas oryzihabitans Strain H72, and Microbacterium sp. Strain H83, isolated from residential settings.</title>
        <authorList>
            <person name="Lymperopoulou D."/>
            <person name="Adams R.I."/>
            <person name="Lindow S."/>
            <person name="Coil D.A."/>
            <person name="Jospin G."/>
            <person name="Eisen J.A."/>
        </authorList>
    </citation>
    <scope>NUCLEOTIDE SEQUENCE [LARGE SCALE GENOMIC DNA]</scope>
    <source>
        <strain evidence="1 2">H39</strain>
    </source>
</reference>
<dbReference type="EMBL" id="LWCS01000043">
    <property type="protein sequence ID" value="OAN34587.1"/>
    <property type="molecule type" value="Genomic_DNA"/>
</dbReference>
<protein>
    <submittedName>
        <fullName evidence="1">Uncharacterized protein</fullName>
    </submittedName>
</protein>
<proteinExistence type="predicted"/>
<gene>
    <name evidence="1" type="ORF">A4X20_07810</name>
</gene>
<dbReference type="AlphaFoldDB" id="A0A178LPU6"/>